<proteinExistence type="predicted"/>
<evidence type="ECO:0000313" key="1">
    <source>
        <dbReference type="EMBL" id="TEW65039.1"/>
    </source>
</evidence>
<accession>A0A4Y8AB23</accession>
<evidence type="ECO:0000313" key="2">
    <source>
        <dbReference type="Proteomes" id="UP000297248"/>
    </source>
</evidence>
<name>A0A4Y8AB23_9SPHI</name>
<dbReference type="EMBL" id="SNQG01000005">
    <property type="protein sequence ID" value="TEW65039.1"/>
    <property type="molecule type" value="Genomic_DNA"/>
</dbReference>
<dbReference type="Proteomes" id="UP000297248">
    <property type="component" value="Unassembled WGS sequence"/>
</dbReference>
<dbReference type="AlphaFoldDB" id="A0A4Y8AB23"/>
<protein>
    <submittedName>
        <fullName evidence="1">Uncharacterized protein</fullName>
    </submittedName>
</protein>
<sequence>MPAIRCKCSNIINYGEIPNPNELLMISDVKYDNYSGLIDAEDLYGEMTSILQCNVCGRLWIYWNGFKNIPVCYLPEDK</sequence>
<gene>
    <name evidence="1" type="ORF">E2R65_14070</name>
</gene>
<reference evidence="1 2" key="1">
    <citation type="journal article" date="2016" name="Int. J. Syst. Evol. Microbiol.">
        <title>Proposal of Mucilaginibacter phyllosphaerae sp. nov. isolated from the phyllosphere of Galium album.</title>
        <authorList>
            <person name="Aydogan E.L."/>
            <person name="Busse H.J."/>
            <person name="Moser G."/>
            <person name="Muller C."/>
            <person name="Kampfer P."/>
            <person name="Glaeser S.P."/>
        </authorList>
    </citation>
    <scope>NUCLEOTIDE SEQUENCE [LARGE SCALE GENOMIC DNA]</scope>
    <source>
        <strain evidence="1 2">PP-F2FG21</strain>
    </source>
</reference>
<organism evidence="1 2">
    <name type="scientific">Mucilaginibacter phyllosphaerae</name>
    <dbReference type="NCBI Taxonomy" id="1812349"/>
    <lineage>
        <taxon>Bacteria</taxon>
        <taxon>Pseudomonadati</taxon>
        <taxon>Bacteroidota</taxon>
        <taxon>Sphingobacteriia</taxon>
        <taxon>Sphingobacteriales</taxon>
        <taxon>Sphingobacteriaceae</taxon>
        <taxon>Mucilaginibacter</taxon>
    </lineage>
</organism>
<comment type="caution">
    <text evidence="1">The sequence shown here is derived from an EMBL/GenBank/DDBJ whole genome shotgun (WGS) entry which is preliminary data.</text>
</comment>